<evidence type="ECO:0000256" key="1">
    <source>
        <dbReference type="ARBA" id="ARBA00023125"/>
    </source>
</evidence>
<dbReference type="PROSITE" id="PS01124">
    <property type="entry name" value="HTH_ARAC_FAMILY_2"/>
    <property type="match status" value="1"/>
</dbReference>
<evidence type="ECO:0000259" key="3">
    <source>
        <dbReference type="PROSITE" id="PS01124"/>
    </source>
</evidence>
<evidence type="ECO:0000256" key="2">
    <source>
        <dbReference type="SAM" id="Phobius"/>
    </source>
</evidence>
<dbReference type="Gene3D" id="1.10.10.60">
    <property type="entry name" value="Homeodomain-like"/>
    <property type="match status" value="2"/>
</dbReference>
<keyword evidence="5" id="KW-1185">Reference proteome</keyword>
<dbReference type="EMBL" id="JASKHM010000016">
    <property type="protein sequence ID" value="MEQ4485700.1"/>
    <property type="molecule type" value="Genomic_DNA"/>
</dbReference>
<dbReference type="RefSeq" id="WP_232187914.1">
    <property type="nucleotide sequence ID" value="NZ_JAIOAP010000015.1"/>
</dbReference>
<dbReference type="SMART" id="SM00342">
    <property type="entry name" value="HTH_ARAC"/>
    <property type="match status" value="1"/>
</dbReference>
<feature type="transmembrane region" description="Helical" evidence="2">
    <location>
        <begin position="312"/>
        <end position="332"/>
    </location>
</feature>
<evidence type="ECO:0000313" key="5">
    <source>
        <dbReference type="Proteomes" id="UP001493487"/>
    </source>
</evidence>
<dbReference type="Gene3D" id="3.30.450.20">
    <property type="entry name" value="PAS domain"/>
    <property type="match status" value="1"/>
</dbReference>
<keyword evidence="1" id="KW-0238">DNA-binding</keyword>
<keyword evidence="2" id="KW-0472">Membrane</keyword>
<feature type="domain" description="HTH araC/xylS-type" evidence="3">
    <location>
        <begin position="684"/>
        <end position="783"/>
    </location>
</feature>
<dbReference type="PANTHER" id="PTHR43280">
    <property type="entry name" value="ARAC-FAMILY TRANSCRIPTIONAL REGULATOR"/>
    <property type="match status" value="1"/>
</dbReference>
<organism evidence="4 5">
    <name type="scientific">Cohnella silvisoli</name>
    <dbReference type="NCBI Taxonomy" id="2873699"/>
    <lineage>
        <taxon>Bacteria</taxon>
        <taxon>Bacillati</taxon>
        <taxon>Bacillota</taxon>
        <taxon>Bacilli</taxon>
        <taxon>Bacillales</taxon>
        <taxon>Paenibacillaceae</taxon>
        <taxon>Cohnella</taxon>
    </lineage>
</organism>
<dbReference type="PANTHER" id="PTHR43280:SF10">
    <property type="entry name" value="REGULATORY PROTEIN POCR"/>
    <property type="match status" value="1"/>
</dbReference>
<accession>A0ABV1L003</accession>
<dbReference type="Pfam" id="PF12833">
    <property type="entry name" value="HTH_18"/>
    <property type="match status" value="1"/>
</dbReference>
<dbReference type="Gene3D" id="6.10.340.10">
    <property type="match status" value="1"/>
</dbReference>
<keyword evidence="2" id="KW-0812">Transmembrane</keyword>
<sequence length="798" mass="90635">MKRLLRPKGIFNRMFLLITIAIVILLLMLSVSLYLYYNRVSVEMIKKSNLKTLSQISYSVDYMNENARNFTFSIFGDPFVTQLMYGDHFDRSESFSELDRLKQLVNTNAFIHSMYIYNRKLNLLVPIMGASDRGNAPTLDVGLQDFIQHYQTNAARFVPIPRQISVDTSSAGSSLPQQSNVYTYVAYDLTTESSGIEGAVIVNIKGDYLKNIIHSLNVDDALTDGDDGKTFIVGDDGTVVNDAEDGLYLKVFADQSILRKIRANQAGAGYFVDTMDRRKVIVTYVTADSVRWTLVKITPTETIDKQTRSVQWIILAVCFLILCLGLAVSFWLSRRLATPFQQLVGQARKLSGKSHSSFESKDEVAFLFNAFSETSTKVQLLESIEKDRIHQRRNEWLQQLLLNGGVSAEEINDSIAKLDLPINTENPYLLILLKIDRYVEFIDRFSEKDRILFRYAICNVAKEVLNSDFRVQAFDMGQDTVAIIANVPDSLTSDIRKRMSDLLEDIQEWVQLNLKLSLTAANSYVGKNWDELHVFYQEVITISKCRLVYGHGMILWPDMMLQEQQSSVFKIPAKLEKQLGESLTQGKLEEAWQIYESFIAEVSKYACDTIHSALLMLTYSIFSSLKTFESNGTHLFQFDLAAFISEIGSTETLEEINRKYYALFTQMTAAATANKPKRNTAMAETIVALIESNYADKSLCLESISGTLNFSKVYVGKVFRDVYGISVADYITDYRFKKVVELLDQGNQHLSDILDRVGIENKNYFYKIFKAKMGISLSEYKTLRLSELAHGDKPGETD</sequence>
<reference evidence="4 5" key="1">
    <citation type="journal article" date="2023" name="Genome Announc.">
        <title>Pan-Genome Analyses of the Genus Cohnella and Proposal of the Novel Species Cohnella silvisoli sp. nov., Isolated from Forest Soil.</title>
        <authorList>
            <person name="Wang C."/>
            <person name="Mao L."/>
            <person name="Bao G."/>
            <person name="Zhu H."/>
        </authorList>
    </citation>
    <scope>NUCLEOTIDE SEQUENCE [LARGE SCALE GENOMIC DNA]</scope>
    <source>
        <strain evidence="4 5">NL03-T5-1</strain>
    </source>
</reference>
<proteinExistence type="predicted"/>
<feature type="transmembrane region" description="Helical" evidence="2">
    <location>
        <begin position="14"/>
        <end position="37"/>
    </location>
</feature>
<dbReference type="InterPro" id="IPR018060">
    <property type="entry name" value="HTH_AraC"/>
</dbReference>
<comment type="caution">
    <text evidence="4">The sequence shown here is derived from an EMBL/GenBank/DDBJ whole genome shotgun (WGS) entry which is preliminary data.</text>
</comment>
<protein>
    <submittedName>
        <fullName evidence="4">Helix-turn-helix domain-containing protein</fullName>
    </submittedName>
</protein>
<name>A0ABV1L003_9BACL</name>
<dbReference type="Proteomes" id="UP001493487">
    <property type="component" value="Unassembled WGS sequence"/>
</dbReference>
<dbReference type="CDD" id="cd18774">
    <property type="entry name" value="PDC2_HK_sensor"/>
    <property type="match status" value="1"/>
</dbReference>
<gene>
    <name evidence="4" type="ORF">QJS35_25255</name>
</gene>
<evidence type="ECO:0000313" key="4">
    <source>
        <dbReference type="EMBL" id="MEQ4485700.1"/>
    </source>
</evidence>
<keyword evidence="2" id="KW-1133">Transmembrane helix</keyword>